<dbReference type="EMBL" id="WWCW01000390">
    <property type="protein sequence ID" value="MYM92065.1"/>
    <property type="molecule type" value="Genomic_DNA"/>
</dbReference>
<dbReference type="RefSeq" id="WP_161100567.1">
    <property type="nucleotide sequence ID" value="NZ_WWCW01000390.1"/>
</dbReference>
<accession>A0A845GF90</accession>
<protein>
    <submittedName>
        <fullName evidence="2">Uncharacterized protein</fullName>
    </submittedName>
</protein>
<gene>
    <name evidence="2" type="ORF">GTP91_33440</name>
</gene>
<evidence type="ECO:0000313" key="3">
    <source>
        <dbReference type="Proteomes" id="UP000470302"/>
    </source>
</evidence>
<keyword evidence="1" id="KW-1133">Transmembrane helix</keyword>
<comment type="caution">
    <text evidence="2">The sequence shown here is derived from an EMBL/GenBank/DDBJ whole genome shotgun (WGS) entry which is preliminary data.</text>
</comment>
<name>A0A845GF90_9BURK</name>
<evidence type="ECO:0000256" key="1">
    <source>
        <dbReference type="SAM" id="Phobius"/>
    </source>
</evidence>
<sequence>MKITAKKLVVAAFVTLLAVAAWQSIFGDGMHVNIDGDEIDGPLGFLLGTVFAGGGLLIAAVAITCCAVFVGLLFAGLGILMISGLVLLAVVVAAAVSPLLLPLLIPAGLYMVFRSRSRKATMEHAV</sequence>
<keyword evidence="1" id="KW-0812">Transmembrane</keyword>
<feature type="transmembrane region" description="Helical" evidence="1">
    <location>
        <begin position="70"/>
        <end position="89"/>
    </location>
</feature>
<dbReference type="AlphaFoldDB" id="A0A845GF90"/>
<evidence type="ECO:0000313" key="2">
    <source>
        <dbReference type="EMBL" id="MYM92065.1"/>
    </source>
</evidence>
<feature type="transmembrane region" description="Helical" evidence="1">
    <location>
        <begin position="43"/>
        <end position="63"/>
    </location>
</feature>
<feature type="transmembrane region" description="Helical" evidence="1">
    <location>
        <begin position="95"/>
        <end position="113"/>
    </location>
</feature>
<dbReference type="Proteomes" id="UP000470302">
    <property type="component" value="Unassembled WGS sequence"/>
</dbReference>
<organism evidence="2 3">
    <name type="scientific">Duganella vulcania</name>
    <dbReference type="NCBI Taxonomy" id="2692166"/>
    <lineage>
        <taxon>Bacteria</taxon>
        <taxon>Pseudomonadati</taxon>
        <taxon>Pseudomonadota</taxon>
        <taxon>Betaproteobacteria</taxon>
        <taxon>Burkholderiales</taxon>
        <taxon>Oxalobacteraceae</taxon>
        <taxon>Telluria group</taxon>
        <taxon>Duganella</taxon>
    </lineage>
</organism>
<proteinExistence type="predicted"/>
<reference evidence="2 3" key="1">
    <citation type="submission" date="2020-01" db="EMBL/GenBank/DDBJ databases">
        <title>Novel species isolated from a subtropical stream in China.</title>
        <authorList>
            <person name="Lu H."/>
        </authorList>
    </citation>
    <scope>NUCLEOTIDE SEQUENCE [LARGE SCALE GENOMIC DNA]</scope>
    <source>
        <strain evidence="2 3">FT82W</strain>
    </source>
</reference>
<keyword evidence="1" id="KW-0472">Membrane</keyword>